<reference evidence="3" key="2">
    <citation type="journal article" date="2024" name="Nature">
        <title>Anoxygenic phototroph of the Chloroflexota uses a type I reaction centre.</title>
        <authorList>
            <person name="Tsuji J.M."/>
            <person name="Shaw N.A."/>
            <person name="Nagashima S."/>
            <person name="Venkiteswaran J.J."/>
            <person name="Schiff S.L."/>
            <person name="Watanabe T."/>
            <person name="Fukui M."/>
            <person name="Hanada S."/>
            <person name="Tank M."/>
            <person name="Neufeld J.D."/>
        </authorList>
    </citation>
    <scope>NUCLEOTIDE SEQUENCE</scope>
    <source>
        <strain evidence="3">L227-S17</strain>
    </source>
</reference>
<dbReference type="InterPro" id="IPR019634">
    <property type="entry name" value="Uncharacterised_Ycf49"/>
</dbReference>
<dbReference type="PANTHER" id="PTHR33833">
    <property type="entry name" value="NUCLEOLAR-LIKE PROTEIN-RELATED"/>
    <property type="match status" value="1"/>
</dbReference>
<proteinExistence type="predicted"/>
<dbReference type="PANTHER" id="PTHR33833:SF3">
    <property type="entry name" value="YCF49-LIKE PROTEIN"/>
    <property type="match status" value="1"/>
</dbReference>
<dbReference type="Proteomes" id="UP001431572">
    <property type="component" value="Chromosome 1"/>
</dbReference>
<keyword evidence="1" id="KW-0472">Membrane</keyword>
<feature type="transmembrane region" description="Helical" evidence="1">
    <location>
        <begin position="42"/>
        <end position="62"/>
    </location>
</feature>
<reference evidence="2 4" key="1">
    <citation type="submission" date="2020-06" db="EMBL/GenBank/DDBJ databases">
        <title>Anoxygenic phototrophic Chloroflexota member uses a Type I reaction center.</title>
        <authorList>
            <person name="Tsuji J.M."/>
            <person name="Shaw N.A."/>
            <person name="Nagashima S."/>
            <person name="Venkiteswaran J."/>
            <person name="Schiff S.L."/>
            <person name="Hanada S."/>
            <person name="Tank M."/>
            <person name="Neufeld J.D."/>
        </authorList>
    </citation>
    <scope>NUCLEOTIDE SEQUENCE [LARGE SCALE GENOMIC DNA]</scope>
    <source>
        <strain evidence="2">L227-S17</strain>
    </source>
</reference>
<sequence length="107" mass="12277">MIGLLSIPTWIVHFSSVIEWSLAMVLFYVIGKRMNNVWFKRMPIVMIPYMLSGFCALVYHITEDTWVGLNELQSYLTFFGSCCFAFWAFLFLRSVTATSKSKGVGRG</sequence>
<dbReference type="AlphaFoldDB" id="A0A8T7M0Z2"/>
<keyword evidence="1" id="KW-0812">Transmembrane</keyword>
<dbReference type="Pfam" id="PF10693">
    <property type="entry name" value="DUF2499"/>
    <property type="match status" value="1"/>
</dbReference>
<name>A0A8T7M0Z2_9CHLR</name>
<evidence type="ECO:0000256" key="1">
    <source>
        <dbReference type="SAM" id="Phobius"/>
    </source>
</evidence>
<evidence type="ECO:0000313" key="4">
    <source>
        <dbReference type="Proteomes" id="UP000521676"/>
    </source>
</evidence>
<dbReference type="EMBL" id="JACATZ010000001">
    <property type="protein sequence ID" value="NWJ45619.1"/>
    <property type="molecule type" value="Genomic_DNA"/>
</dbReference>
<evidence type="ECO:0000313" key="5">
    <source>
        <dbReference type="Proteomes" id="UP001431572"/>
    </source>
</evidence>
<dbReference type="Proteomes" id="UP000521676">
    <property type="component" value="Unassembled WGS sequence"/>
</dbReference>
<organism evidence="2 4">
    <name type="scientific">Candidatus Chlorohelix allophototropha</name>
    <dbReference type="NCBI Taxonomy" id="3003348"/>
    <lineage>
        <taxon>Bacteria</taxon>
        <taxon>Bacillati</taxon>
        <taxon>Chloroflexota</taxon>
        <taxon>Chloroflexia</taxon>
        <taxon>Candidatus Chloroheliales</taxon>
        <taxon>Candidatus Chloroheliaceae</taxon>
        <taxon>Candidatus Chlorohelix</taxon>
    </lineage>
</organism>
<accession>A0A8T7M0Z2</accession>
<keyword evidence="5" id="KW-1185">Reference proteome</keyword>
<gene>
    <name evidence="2" type="ORF">HXX08_07050</name>
    <name evidence="3" type="ORF">OZ401_000758</name>
</gene>
<keyword evidence="1" id="KW-1133">Transmembrane helix</keyword>
<dbReference type="RefSeq" id="WP_341469386.1">
    <property type="nucleotide sequence ID" value="NZ_CP128399.1"/>
</dbReference>
<feature type="transmembrane region" description="Helical" evidence="1">
    <location>
        <begin position="74"/>
        <end position="92"/>
    </location>
</feature>
<evidence type="ECO:0000313" key="3">
    <source>
        <dbReference type="EMBL" id="WJW67492.1"/>
    </source>
</evidence>
<evidence type="ECO:0000313" key="2">
    <source>
        <dbReference type="EMBL" id="NWJ45619.1"/>
    </source>
</evidence>
<feature type="transmembrane region" description="Helical" evidence="1">
    <location>
        <begin position="12"/>
        <end position="30"/>
    </location>
</feature>
<dbReference type="EMBL" id="CP128399">
    <property type="protein sequence ID" value="WJW67492.1"/>
    <property type="molecule type" value="Genomic_DNA"/>
</dbReference>
<protein>
    <submittedName>
        <fullName evidence="2">DUF2499 domain-containing protein</fullName>
    </submittedName>
</protein>